<evidence type="ECO:0000313" key="2">
    <source>
        <dbReference type="EMBL" id="MEI5908701.1"/>
    </source>
</evidence>
<feature type="transmembrane region" description="Helical" evidence="1">
    <location>
        <begin position="7"/>
        <end position="24"/>
    </location>
</feature>
<feature type="transmembrane region" description="Helical" evidence="1">
    <location>
        <begin position="382"/>
        <end position="412"/>
    </location>
</feature>
<proteinExistence type="predicted"/>
<protein>
    <recommendedName>
        <fullName evidence="4">DUF5050 domain-containing protein</fullName>
    </recommendedName>
</protein>
<organism evidence="2 3">
    <name type="scientific">Bacillus spongiae</name>
    <dbReference type="NCBI Taxonomy" id="2683610"/>
    <lineage>
        <taxon>Bacteria</taxon>
        <taxon>Bacillati</taxon>
        <taxon>Bacillota</taxon>
        <taxon>Bacilli</taxon>
        <taxon>Bacillales</taxon>
        <taxon>Bacillaceae</taxon>
        <taxon>Bacillus</taxon>
    </lineage>
</organism>
<keyword evidence="3" id="KW-1185">Reference proteome</keyword>
<keyword evidence="1" id="KW-1133">Transmembrane helix</keyword>
<feature type="transmembrane region" description="Helical" evidence="1">
    <location>
        <begin position="493"/>
        <end position="512"/>
    </location>
</feature>
<feature type="transmembrane region" description="Helical" evidence="1">
    <location>
        <begin position="462"/>
        <end position="481"/>
    </location>
</feature>
<dbReference type="EMBL" id="JBBAXC010000015">
    <property type="protein sequence ID" value="MEI5908701.1"/>
    <property type="molecule type" value="Genomic_DNA"/>
</dbReference>
<evidence type="ECO:0000313" key="3">
    <source>
        <dbReference type="Proteomes" id="UP001312865"/>
    </source>
</evidence>
<sequence>MRKLKTFGIPIVLCSCLFLVLYFQQLNEIKQLPNDEWSRSLPLDVSLSESKQVFHNDNKMYLTSSTDVQVVELNQQMTTQGDTLPLKVDKGKGFWTNEEKFVYLNKKRVILSDLSSETVIAENVSNVKGADEQVVYWTDNTLYRLNPDTGETTLLSTFENNVEDVYFLNSGEILVLIPNDWNTKANLYLLNDQDDLPILLSSINTGQQSIIDGISGTIQENGHIFLLMEKNGRSQGNITYYSYKMEGTIEDFINNTVPLEKINFYDKDSQHQFENSHSLSNFRMKDKTTFTFLAEGLGVTKKNDTSLYLGELKGNKVESRLISTTDHVANDPFYANDLSSIYWLIYNGESHKLYFSSTDEAVIKDSLTLSKEDYSNAFYNSFLMLFSGFIVLLTSFYVYLPSLTFLIYLNIFKPNVLESEGIHLVEYVSIGMFLVMPIFYLATAMDSFFYSIAPSYLTFDGSLWVISFVLSLITTLVWKWGRDPDWTAMLGSFYFMIVYMLLFMISVGPYFFDLF</sequence>
<gene>
    <name evidence="2" type="ORF">WAK64_16760</name>
</gene>
<dbReference type="PROSITE" id="PS51257">
    <property type="entry name" value="PROKAR_LIPOPROTEIN"/>
    <property type="match status" value="1"/>
</dbReference>
<name>A0ABU8HHM3_9BACI</name>
<keyword evidence="1" id="KW-0812">Transmembrane</keyword>
<comment type="caution">
    <text evidence="2">The sequence shown here is derived from an EMBL/GenBank/DDBJ whole genome shotgun (WGS) entry which is preliminary data.</text>
</comment>
<dbReference type="Proteomes" id="UP001312865">
    <property type="component" value="Unassembled WGS sequence"/>
</dbReference>
<dbReference type="SUPFAM" id="SSF82171">
    <property type="entry name" value="DPP6 N-terminal domain-like"/>
    <property type="match status" value="1"/>
</dbReference>
<feature type="transmembrane region" description="Helical" evidence="1">
    <location>
        <begin position="424"/>
        <end position="442"/>
    </location>
</feature>
<evidence type="ECO:0008006" key="4">
    <source>
        <dbReference type="Google" id="ProtNLM"/>
    </source>
</evidence>
<reference evidence="2 3" key="1">
    <citation type="journal article" date="2018" name="J. Microbiol.">
        <title>Bacillus spongiae sp. nov., isolated from sponge of Jeju Island.</title>
        <authorList>
            <person name="Lee G.E."/>
            <person name="Im W.T."/>
            <person name="Park J.S."/>
        </authorList>
    </citation>
    <scope>NUCLEOTIDE SEQUENCE [LARGE SCALE GENOMIC DNA]</scope>
    <source>
        <strain evidence="2 3">135PIL107-10</strain>
    </source>
</reference>
<keyword evidence="1" id="KW-0472">Membrane</keyword>
<accession>A0ABU8HHM3</accession>
<evidence type="ECO:0000256" key="1">
    <source>
        <dbReference type="SAM" id="Phobius"/>
    </source>
</evidence>